<organism evidence="5">
    <name type="scientific">Schistosoma curassoni</name>
    <dbReference type="NCBI Taxonomy" id="6186"/>
    <lineage>
        <taxon>Eukaryota</taxon>
        <taxon>Metazoa</taxon>
        <taxon>Spiralia</taxon>
        <taxon>Lophotrochozoa</taxon>
        <taxon>Platyhelminthes</taxon>
        <taxon>Trematoda</taxon>
        <taxon>Digenea</taxon>
        <taxon>Strigeidida</taxon>
        <taxon>Schistosomatoidea</taxon>
        <taxon>Schistosomatidae</taxon>
        <taxon>Schistosoma</taxon>
    </lineage>
</organism>
<dbReference type="InterPro" id="IPR027417">
    <property type="entry name" value="P-loop_NTPase"/>
</dbReference>
<proteinExistence type="predicted"/>
<keyword evidence="2" id="KW-0732">Signal</keyword>
<keyword evidence="1" id="KW-0812">Transmembrane</keyword>
<dbReference type="EMBL" id="UZAK01039751">
    <property type="protein sequence ID" value="VDP63472.1"/>
    <property type="molecule type" value="Genomic_DNA"/>
</dbReference>
<dbReference type="InterPro" id="IPR011025">
    <property type="entry name" value="GproteinA_insert"/>
</dbReference>
<evidence type="ECO:0000256" key="2">
    <source>
        <dbReference type="SAM" id="SignalP"/>
    </source>
</evidence>
<feature type="transmembrane region" description="Helical" evidence="1">
    <location>
        <begin position="44"/>
        <end position="64"/>
    </location>
</feature>
<keyword evidence="4" id="KW-1185">Reference proteome</keyword>
<gene>
    <name evidence="3" type="ORF">SCUD_LOCUS17395</name>
</gene>
<evidence type="ECO:0000256" key="1">
    <source>
        <dbReference type="SAM" id="Phobius"/>
    </source>
</evidence>
<dbReference type="GO" id="GO:0007165">
    <property type="term" value="P:signal transduction"/>
    <property type="evidence" value="ECO:0007669"/>
    <property type="project" value="InterPro"/>
</dbReference>
<keyword evidence="1" id="KW-0472">Membrane</keyword>
<reference evidence="5" key="1">
    <citation type="submission" date="2016-06" db="UniProtKB">
        <authorList>
            <consortium name="WormBaseParasite"/>
        </authorList>
    </citation>
    <scope>IDENTIFICATION</scope>
</reference>
<evidence type="ECO:0000313" key="3">
    <source>
        <dbReference type="EMBL" id="VDP63472.1"/>
    </source>
</evidence>
<dbReference type="Proteomes" id="UP000279833">
    <property type="component" value="Unassembled WGS sequence"/>
</dbReference>
<dbReference type="WBParaSite" id="SCUD_0001739801-mRNA-1">
    <property type="protein sequence ID" value="SCUD_0001739801-mRNA-1"/>
    <property type="gene ID" value="SCUD_0001739801"/>
</dbReference>
<dbReference type="Gene3D" id="3.40.50.300">
    <property type="entry name" value="P-loop containing nucleotide triphosphate hydrolases"/>
    <property type="match status" value="1"/>
</dbReference>
<dbReference type="AlphaFoldDB" id="A0A183KQR0"/>
<protein>
    <submittedName>
        <fullName evidence="5">DUF3700 domain-containing protein</fullName>
    </submittedName>
</protein>
<feature type="chain" id="PRO_5043140902" evidence="2">
    <location>
        <begin position="20"/>
        <end position="191"/>
    </location>
</feature>
<dbReference type="Gene3D" id="1.10.400.10">
    <property type="entry name" value="GI Alpha 1, domain 2-like"/>
    <property type="match status" value="1"/>
</dbReference>
<sequence>MGLVLNATLALQILVFTSASEPLCPSMMHPRYVKDSTSSRVSPSRMIGLLFSALNLGTLVFLLCTLRPTNAETAATLAVFICICSCVRDRRARSSAKSKWCLPNSGKNTFCKQMRLHFGDGFPVSYRNEMKPTILANTTDAIAMVLEYMKDANISFSDILAHVSESIFVYIYIYIPYCFSWGKKGRQSLLY</sequence>
<keyword evidence="1" id="KW-1133">Transmembrane helix</keyword>
<name>A0A183KQR0_9TREM</name>
<evidence type="ECO:0000313" key="5">
    <source>
        <dbReference type="WBParaSite" id="SCUD_0001739801-mRNA-1"/>
    </source>
</evidence>
<evidence type="ECO:0000313" key="4">
    <source>
        <dbReference type="Proteomes" id="UP000279833"/>
    </source>
</evidence>
<reference evidence="3 4" key="2">
    <citation type="submission" date="2018-11" db="EMBL/GenBank/DDBJ databases">
        <authorList>
            <consortium name="Pathogen Informatics"/>
        </authorList>
    </citation>
    <scope>NUCLEOTIDE SEQUENCE [LARGE SCALE GENOMIC DNA]</scope>
    <source>
        <strain evidence="3">Dakar</strain>
        <strain evidence="4">Dakar, Senegal</strain>
    </source>
</reference>
<accession>A0A183KQR0</accession>
<feature type="signal peptide" evidence="2">
    <location>
        <begin position="1"/>
        <end position="19"/>
    </location>
</feature>